<keyword evidence="5" id="KW-1185">Reference proteome</keyword>
<feature type="signal peptide" evidence="2">
    <location>
        <begin position="1"/>
        <end position="22"/>
    </location>
</feature>
<proteinExistence type="predicted"/>
<evidence type="ECO:0000313" key="5">
    <source>
        <dbReference type="Proteomes" id="UP000366872"/>
    </source>
</evidence>
<dbReference type="Proteomes" id="UP000366872">
    <property type="component" value="Unassembled WGS sequence"/>
</dbReference>
<dbReference type="RefSeq" id="WP_136079919.1">
    <property type="nucleotide sequence ID" value="NZ_CAAHFG010000001.1"/>
</dbReference>
<feature type="chain" id="PRO_5025555128" description="Outer membrane protein beta-barrel domain-containing protein" evidence="2">
    <location>
        <begin position="23"/>
        <end position="188"/>
    </location>
</feature>
<keyword evidence="1 2" id="KW-0732">Signal</keyword>
<dbReference type="EMBL" id="CAAHFG010000001">
    <property type="protein sequence ID" value="VGO14437.1"/>
    <property type="molecule type" value="Genomic_DNA"/>
</dbReference>
<evidence type="ECO:0000313" key="4">
    <source>
        <dbReference type="EMBL" id="VGO14437.1"/>
    </source>
</evidence>
<organism evidence="4 5">
    <name type="scientific">Pontiella desulfatans</name>
    <dbReference type="NCBI Taxonomy" id="2750659"/>
    <lineage>
        <taxon>Bacteria</taxon>
        <taxon>Pseudomonadati</taxon>
        <taxon>Kiritimatiellota</taxon>
        <taxon>Kiritimatiellia</taxon>
        <taxon>Kiritimatiellales</taxon>
        <taxon>Pontiellaceae</taxon>
        <taxon>Pontiella</taxon>
    </lineage>
</organism>
<dbReference type="SUPFAM" id="SSF56925">
    <property type="entry name" value="OMPA-like"/>
    <property type="match status" value="1"/>
</dbReference>
<sequence>MKKLKIILIGMMVLPGVTVANAELPNFRPYGGLDYMFIDTVNYGGEANLGAVRGKLGAELNPYLALEGSVGTGVVSDHDDRFNDKVKLTQIWGLYIRGILPLHDRIKVYGLFGITRTEFEGTPADSGQTGSYHTAGYSYGLGFEVFPLDNLAIVVEFASLIDELEISGSRDENELEISAVTLGAKYYF</sequence>
<feature type="domain" description="Outer membrane protein beta-barrel" evidence="3">
    <location>
        <begin position="14"/>
        <end position="188"/>
    </location>
</feature>
<dbReference type="Pfam" id="PF13505">
    <property type="entry name" value="OMP_b-brl"/>
    <property type="match status" value="1"/>
</dbReference>
<dbReference type="InterPro" id="IPR027385">
    <property type="entry name" value="Beta-barrel_OMP"/>
</dbReference>
<protein>
    <recommendedName>
        <fullName evidence="3">Outer membrane protein beta-barrel domain-containing protein</fullName>
    </recommendedName>
</protein>
<name>A0A6C2U3L7_PONDE</name>
<evidence type="ECO:0000259" key="3">
    <source>
        <dbReference type="Pfam" id="PF13505"/>
    </source>
</evidence>
<dbReference type="AlphaFoldDB" id="A0A6C2U3L7"/>
<evidence type="ECO:0000256" key="2">
    <source>
        <dbReference type="SAM" id="SignalP"/>
    </source>
</evidence>
<evidence type="ECO:0000256" key="1">
    <source>
        <dbReference type="ARBA" id="ARBA00022729"/>
    </source>
</evidence>
<dbReference type="Gene3D" id="2.40.160.20">
    <property type="match status" value="1"/>
</dbReference>
<dbReference type="InterPro" id="IPR011250">
    <property type="entry name" value="OMP/PagP_B-barrel"/>
</dbReference>
<reference evidence="4 5" key="1">
    <citation type="submission" date="2019-04" db="EMBL/GenBank/DDBJ databases">
        <authorList>
            <person name="Van Vliet M D."/>
        </authorList>
    </citation>
    <scope>NUCLEOTIDE SEQUENCE [LARGE SCALE GENOMIC DNA]</scope>
    <source>
        <strain evidence="4 5">F1</strain>
    </source>
</reference>
<accession>A0A6C2U3L7</accession>
<gene>
    <name evidence="4" type="ORF">PDESU_02998</name>
</gene>